<reference evidence="9" key="2">
    <citation type="submission" date="2014-02" db="EMBL/GenBank/DDBJ databases">
        <title>Draft Genome Sequence of extremely halophilic bacteria Halorhodospira halochloris.</title>
        <authorList>
            <person name="Singh K.S."/>
        </authorList>
    </citation>
    <scope>NUCLEOTIDE SEQUENCE [LARGE SCALE GENOMIC DNA]</scope>
    <source>
        <strain evidence="9">A</strain>
    </source>
</reference>
<dbReference type="AlphaFoldDB" id="W8KSV0"/>
<gene>
    <name evidence="8" type="ORF">M911_14145</name>
</gene>
<dbReference type="SUPFAM" id="SSF58113">
    <property type="entry name" value="Apolipoprotein A-I"/>
    <property type="match status" value="1"/>
</dbReference>
<keyword evidence="9" id="KW-1185">Reference proteome</keyword>
<keyword evidence="2 7" id="KW-0812">Transmembrane</keyword>
<feature type="transmembrane region" description="Helical" evidence="7">
    <location>
        <begin position="148"/>
        <end position="171"/>
    </location>
</feature>
<dbReference type="PATRIC" id="fig|1354791.3.peg.169"/>
<evidence type="ECO:0000256" key="6">
    <source>
        <dbReference type="SAM" id="Coils"/>
    </source>
</evidence>
<evidence type="ECO:0000256" key="3">
    <source>
        <dbReference type="ARBA" id="ARBA00022989"/>
    </source>
</evidence>
<evidence type="ECO:0008006" key="10">
    <source>
        <dbReference type="Google" id="ProtNLM"/>
    </source>
</evidence>
<comment type="subcellular location">
    <subcellularLocation>
        <location evidence="1">Membrane</location>
    </subcellularLocation>
</comment>
<dbReference type="KEGG" id="hhc:M911_14145"/>
<evidence type="ECO:0000256" key="1">
    <source>
        <dbReference type="ARBA" id="ARBA00004370"/>
    </source>
</evidence>
<evidence type="ECO:0000313" key="9">
    <source>
        <dbReference type="Proteomes" id="UP000019442"/>
    </source>
</evidence>
<accession>W8KSV0</accession>
<dbReference type="InterPro" id="IPR024461">
    <property type="entry name" value="CCDC90-like"/>
</dbReference>
<proteinExistence type="predicted"/>
<protein>
    <recommendedName>
        <fullName evidence="10">DUF1640 domain-containing protein</fullName>
    </recommendedName>
</protein>
<reference evidence="8 9" key="1">
    <citation type="journal article" date="2014" name="J Genomics">
        <title>Draft Genome Sequence of the Extremely Halophilic Phototrophic Purple Sulfur Bacterium Halorhodospira halochloris.</title>
        <authorList>
            <person name="Singh K.S."/>
            <person name="Kirksey J."/>
            <person name="Hoff W.D."/>
            <person name="Deole R."/>
        </authorList>
    </citation>
    <scope>NUCLEOTIDE SEQUENCE [LARGE SCALE GENOMIC DNA]</scope>
    <source>
        <strain evidence="8 9">A</strain>
    </source>
</reference>
<dbReference type="Proteomes" id="UP000019442">
    <property type="component" value="Chromosome"/>
</dbReference>
<evidence type="ECO:0000313" key="8">
    <source>
        <dbReference type="EMBL" id="AHK80097.1"/>
    </source>
</evidence>
<evidence type="ECO:0000256" key="5">
    <source>
        <dbReference type="ARBA" id="ARBA00023136"/>
    </source>
</evidence>
<dbReference type="Pfam" id="PF07798">
    <property type="entry name" value="CCDC90-like"/>
    <property type="match status" value="1"/>
</dbReference>
<dbReference type="EMBL" id="CP007268">
    <property type="protein sequence ID" value="AHK80097.1"/>
    <property type="molecule type" value="Genomic_DNA"/>
</dbReference>
<name>W8KSV0_9GAMM</name>
<sequence length="172" mass="20050">MTSVIELYEQISSAPDEKTRARLIVEAIEHVERRFPAVNDLATNAALRETELRLQKEIEQLRAETREIEGNLRRDIEQLRGDLQKEIEQLRAETREIEGNLRRDIEQLRGDLQKEIEQLRAETRQIEGNLRRDIEQLRSETAHHKVDIIKWTLGALLAYAVLILGAMRFFAG</sequence>
<dbReference type="HOGENOM" id="CLU_135689_0_0_6"/>
<keyword evidence="3 7" id="KW-1133">Transmembrane helix</keyword>
<organism evidence="8 9">
    <name type="scientific">Ectothiorhodospira haloalkaliphila</name>
    <dbReference type="NCBI Taxonomy" id="421628"/>
    <lineage>
        <taxon>Bacteria</taxon>
        <taxon>Pseudomonadati</taxon>
        <taxon>Pseudomonadota</taxon>
        <taxon>Gammaproteobacteria</taxon>
        <taxon>Chromatiales</taxon>
        <taxon>Ectothiorhodospiraceae</taxon>
        <taxon>Ectothiorhodospira</taxon>
    </lineage>
</organism>
<dbReference type="Gene3D" id="1.20.120.20">
    <property type="entry name" value="Apolipoprotein"/>
    <property type="match status" value="1"/>
</dbReference>
<dbReference type="RefSeq" id="WP_025282624.1">
    <property type="nucleotide sequence ID" value="NZ_CP007268.1"/>
</dbReference>
<keyword evidence="4 6" id="KW-0175">Coiled coil</keyword>
<evidence type="ECO:0000256" key="2">
    <source>
        <dbReference type="ARBA" id="ARBA00022692"/>
    </source>
</evidence>
<dbReference type="GO" id="GO:0016020">
    <property type="term" value="C:membrane"/>
    <property type="evidence" value="ECO:0007669"/>
    <property type="project" value="UniProtKB-SubCell"/>
</dbReference>
<feature type="coiled-coil region" evidence="6">
    <location>
        <begin position="44"/>
        <end position="136"/>
    </location>
</feature>
<evidence type="ECO:0000256" key="4">
    <source>
        <dbReference type="ARBA" id="ARBA00023054"/>
    </source>
</evidence>
<keyword evidence="5 7" id="KW-0472">Membrane</keyword>
<evidence type="ECO:0000256" key="7">
    <source>
        <dbReference type="SAM" id="Phobius"/>
    </source>
</evidence>
<dbReference type="OrthoDB" id="5796679at2"/>